<dbReference type="PANTHER" id="PTHR45756:SF1">
    <property type="entry name" value="PROTEIN KINASE DOMAIN CONTAINING PROTEIN"/>
    <property type="match status" value="1"/>
</dbReference>
<dbReference type="SUPFAM" id="SSF56112">
    <property type="entry name" value="Protein kinase-like (PK-like)"/>
    <property type="match status" value="1"/>
</dbReference>
<dbReference type="PROSITE" id="PS50011">
    <property type="entry name" value="PROTEIN_KINASE_DOM"/>
    <property type="match status" value="1"/>
</dbReference>
<dbReference type="InterPro" id="IPR040684">
    <property type="entry name" value="HMUDK_hel"/>
</dbReference>
<dbReference type="AlphaFoldDB" id="A0A9W4SEG4"/>
<evidence type="ECO:0000313" key="3">
    <source>
        <dbReference type="Proteomes" id="UP001153678"/>
    </source>
</evidence>
<dbReference type="GO" id="GO:0005524">
    <property type="term" value="F:ATP binding"/>
    <property type="evidence" value="ECO:0007669"/>
    <property type="project" value="InterPro"/>
</dbReference>
<keyword evidence="3" id="KW-1185">Reference proteome</keyword>
<dbReference type="Pfam" id="PF18723">
    <property type="entry name" value="HMUDK_hel"/>
    <property type="match status" value="1"/>
</dbReference>
<dbReference type="InterPro" id="IPR001245">
    <property type="entry name" value="Ser-Thr/Tyr_kinase_cat_dom"/>
</dbReference>
<dbReference type="InterPro" id="IPR053215">
    <property type="entry name" value="TKL_Ser/Thr_kinase"/>
</dbReference>
<accession>A0A9W4SEG4</accession>
<dbReference type="InterPro" id="IPR000719">
    <property type="entry name" value="Prot_kinase_dom"/>
</dbReference>
<dbReference type="Pfam" id="PF07714">
    <property type="entry name" value="PK_Tyr_Ser-Thr"/>
    <property type="match status" value="1"/>
</dbReference>
<reference evidence="2" key="1">
    <citation type="submission" date="2022-08" db="EMBL/GenBank/DDBJ databases">
        <authorList>
            <person name="Kallberg Y."/>
            <person name="Tangrot J."/>
            <person name="Rosling A."/>
        </authorList>
    </citation>
    <scope>NUCLEOTIDE SEQUENCE</scope>
    <source>
        <strain evidence="2">Wild A</strain>
    </source>
</reference>
<dbReference type="GO" id="GO:0004672">
    <property type="term" value="F:protein kinase activity"/>
    <property type="evidence" value="ECO:0007669"/>
    <property type="project" value="InterPro"/>
</dbReference>
<evidence type="ECO:0000259" key="1">
    <source>
        <dbReference type="PROSITE" id="PS50011"/>
    </source>
</evidence>
<name>A0A9W4SEG4_9GLOM</name>
<dbReference type="OrthoDB" id="346907at2759"/>
<evidence type="ECO:0000313" key="2">
    <source>
        <dbReference type="EMBL" id="CAI2165547.1"/>
    </source>
</evidence>
<gene>
    <name evidence="2" type="ORF">FWILDA_LOCUS2127</name>
</gene>
<comment type="caution">
    <text evidence="2">The sequence shown here is derived from an EMBL/GenBank/DDBJ whole genome shotgun (WGS) entry which is preliminary data.</text>
</comment>
<dbReference type="Gene3D" id="1.10.510.10">
    <property type="entry name" value="Transferase(Phosphotransferase) domain 1"/>
    <property type="match status" value="1"/>
</dbReference>
<feature type="domain" description="Protein kinase" evidence="1">
    <location>
        <begin position="108"/>
        <end position="439"/>
    </location>
</feature>
<dbReference type="PANTHER" id="PTHR45756">
    <property type="entry name" value="PALMITOYLTRANSFERASE"/>
    <property type="match status" value="1"/>
</dbReference>
<proteinExistence type="predicted"/>
<sequence>MVQYYIPNIDECSFDEFNIQYIIEKHFKTGMNINEFWIQTFIYYVHWKFHIFLFVKDEKEEANGCKIQGYRECGFYASLIRDVILKGHTSKEDSFLPNILIHRYLSREEIMKEVGYITDIESFIEYMQGRKLRAETVAAKDISCISWENRVKLWRDIWDRRKEVWEMIYKRSNEVKSKDHVPDTEDAYLGITSINQIGVFNGWQMTCDLLMMNMIKLQNFYHAKIGPGPKKVLLKMNVKIPQFNDFVDLVNEHLNKELFKDHKKLRGLDIDDILCSFIGKVTLYEKSFKFLKKGYVMRYDDIFIKNEFENVSKRIQTKLNDRKRNGSIIMMDHKFTTINSIFGVLPYMAPEVLKGKPYTHASDIYSFSMIMWEITTGLPPFYDKAHDFEFILDICLGERPKIPKNVPSKYIDLMERCWDSNPSNRPTAEKVQKIINSFDFCKEDKDCAANKGNFHMSQTLNISEMVSRTQCLSAFHNMEAAGRNSGLDIGSSCTRDRECKSQICRSHMISGKNQCHSSDDRPFADCLVDQACASGKCNRTHGISLNGFGAMSEKSRELGVDFSIQLPSNSNEIVEDYNRNVATSFSISRYP</sequence>
<dbReference type="Proteomes" id="UP001153678">
    <property type="component" value="Unassembled WGS sequence"/>
</dbReference>
<dbReference type="EMBL" id="CAMKVN010000232">
    <property type="protein sequence ID" value="CAI2165547.1"/>
    <property type="molecule type" value="Genomic_DNA"/>
</dbReference>
<protein>
    <submittedName>
        <fullName evidence="2">2027_t:CDS:1</fullName>
    </submittedName>
</protein>
<dbReference type="InterPro" id="IPR011009">
    <property type="entry name" value="Kinase-like_dom_sf"/>
</dbReference>
<organism evidence="2 3">
    <name type="scientific">Funneliformis geosporum</name>
    <dbReference type="NCBI Taxonomy" id="1117311"/>
    <lineage>
        <taxon>Eukaryota</taxon>
        <taxon>Fungi</taxon>
        <taxon>Fungi incertae sedis</taxon>
        <taxon>Mucoromycota</taxon>
        <taxon>Glomeromycotina</taxon>
        <taxon>Glomeromycetes</taxon>
        <taxon>Glomerales</taxon>
        <taxon>Glomeraceae</taxon>
        <taxon>Funneliformis</taxon>
    </lineage>
</organism>